<feature type="binding site" evidence="7">
    <location>
        <position position="295"/>
    </location>
    <ligand>
        <name>D-dopa</name>
        <dbReference type="ChEBI" id="CHEBI:149689"/>
    </ligand>
</feature>
<dbReference type="InterPro" id="IPR023209">
    <property type="entry name" value="DAO"/>
</dbReference>
<comment type="cofactor">
    <cofactor evidence="1 7">
        <name>FAD</name>
        <dbReference type="ChEBI" id="CHEBI:57692"/>
    </cofactor>
</comment>
<organism evidence="9 10">
    <name type="scientific">Strongylocentrotus purpuratus</name>
    <name type="common">Purple sea urchin</name>
    <dbReference type="NCBI Taxonomy" id="7668"/>
    <lineage>
        <taxon>Eukaryota</taxon>
        <taxon>Metazoa</taxon>
        <taxon>Echinodermata</taxon>
        <taxon>Eleutherozoa</taxon>
        <taxon>Echinozoa</taxon>
        <taxon>Echinoidea</taxon>
        <taxon>Euechinoidea</taxon>
        <taxon>Echinacea</taxon>
        <taxon>Camarodonta</taxon>
        <taxon>Echinidea</taxon>
        <taxon>Strongylocentrotidae</taxon>
        <taxon>Strongylocentrotus</taxon>
    </lineage>
</organism>
<proteinExistence type="inferred from homology"/>
<dbReference type="PANTHER" id="PTHR11530">
    <property type="entry name" value="D-AMINO ACID OXIDASE"/>
    <property type="match status" value="1"/>
</dbReference>
<dbReference type="GO" id="GO:0071949">
    <property type="term" value="F:FAD binding"/>
    <property type="evidence" value="ECO:0007669"/>
    <property type="project" value="InterPro"/>
</dbReference>
<evidence type="ECO:0000256" key="5">
    <source>
        <dbReference type="ARBA" id="ARBA00022827"/>
    </source>
</evidence>
<feature type="binding site" evidence="7">
    <location>
        <position position="326"/>
    </location>
    <ligand>
        <name>D-dopa</name>
        <dbReference type="ChEBI" id="CHEBI:149689"/>
    </ligand>
</feature>
<accession>A0A7M7TGV9</accession>
<dbReference type="Pfam" id="PF01266">
    <property type="entry name" value="DAO"/>
    <property type="match status" value="1"/>
</dbReference>
<comment type="similarity">
    <text evidence="3">Belongs to the DAMOX/DASOX family.</text>
</comment>
<dbReference type="GO" id="GO:0005737">
    <property type="term" value="C:cytoplasm"/>
    <property type="evidence" value="ECO:0000318"/>
    <property type="project" value="GO_Central"/>
</dbReference>
<dbReference type="InParanoid" id="A0A7M7TGV9"/>
<dbReference type="OrthoDB" id="2015447at2759"/>
<sequence length="357" mass="39854">MAAVRPRNVCVVGAGIIGLSSAVNIIETIPNVEVTLIAQHFAADVTSSVSGGLWNPRDVPLNTTPVKLLQKWSRDTWNHSIPLALSPEATKFGIEFLPGYRLYPEKIKEEEDPWWKDDVIGYRRVPQKEIKQLFAPTFHDGYSYMTIITNCLIYLPYLMKRFLQKGGKVVQRKVGSLGEFAGVYDVVVNCSGLGAKFLVQDDTVEPARGQIIRVRAPMQHFFVLYTLKSGMKGWGDRSFYVFPRNGQVILGGTIQKGRWDTTPDPEDAKYILDITSKVLPNLKGSEVVKHLVGLRPTRSEGIRLEAESMNFGAINLEVVHNYGHEGNGVTLHWGCAKQATQLVQKILGRSSMTQSRL</sequence>
<dbReference type="OMA" id="TDPTRHM"/>
<comment type="subcellular location">
    <subcellularLocation>
        <location evidence="2">Peroxisome matrix</location>
    </subcellularLocation>
</comment>
<keyword evidence="4" id="KW-0285">Flavoprotein</keyword>
<feature type="binding site" evidence="7">
    <location>
        <begin position="46"/>
        <end position="47"/>
    </location>
    <ligand>
        <name>FAD</name>
        <dbReference type="ChEBI" id="CHEBI:57692"/>
    </ligand>
</feature>
<evidence type="ECO:0000256" key="1">
    <source>
        <dbReference type="ARBA" id="ARBA00001974"/>
    </source>
</evidence>
<dbReference type="InterPro" id="IPR006076">
    <property type="entry name" value="FAD-dep_OxRdtase"/>
</dbReference>
<dbReference type="PIRSF" id="PIRSF000189">
    <property type="entry name" value="D-aa_oxidase"/>
    <property type="match status" value="1"/>
</dbReference>
<dbReference type="SUPFAM" id="SSF54373">
    <property type="entry name" value="FAD-linked reductases, C-terminal domain"/>
    <property type="match status" value="1"/>
</dbReference>
<evidence type="ECO:0000256" key="6">
    <source>
        <dbReference type="ARBA" id="ARBA00023002"/>
    </source>
</evidence>
<keyword evidence="6" id="KW-0560">Oxidoreductase</keyword>
<dbReference type="SUPFAM" id="SSF51971">
    <property type="entry name" value="Nucleotide-binding domain"/>
    <property type="match status" value="1"/>
</dbReference>
<dbReference type="GeneID" id="582896"/>
<dbReference type="AlphaFoldDB" id="A0A7M7TGV9"/>
<name>A0A7M7TGV9_STRPU</name>
<dbReference type="EnsemblMetazoa" id="XM_782829">
    <property type="protein sequence ID" value="XP_787922"/>
    <property type="gene ID" value="LOC582896"/>
</dbReference>
<feature type="domain" description="FAD dependent oxidoreductase" evidence="8">
    <location>
        <begin position="9"/>
        <end position="342"/>
    </location>
</feature>
<evidence type="ECO:0000259" key="8">
    <source>
        <dbReference type="Pfam" id="PF01266"/>
    </source>
</evidence>
<evidence type="ECO:0000313" key="9">
    <source>
        <dbReference type="EnsemblMetazoa" id="XP_787922"/>
    </source>
</evidence>
<evidence type="ECO:0000256" key="2">
    <source>
        <dbReference type="ARBA" id="ARBA00004253"/>
    </source>
</evidence>
<dbReference type="GO" id="GO:0003884">
    <property type="term" value="F:D-amino-acid oxidase activity"/>
    <property type="evidence" value="ECO:0000318"/>
    <property type="project" value="GO_Central"/>
</dbReference>
<evidence type="ECO:0000313" key="10">
    <source>
        <dbReference type="Proteomes" id="UP000007110"/>
    </source>
</evidence>
<dbReference type="Gene3D" id="3.40.50.720">
    <property type="entry name" value="NAD(P)-binding Rossmann-like Domain"/>
    <property type="match status" value="1"/>
</dbReference>
<evidence type="ECO:0000256" key="7">
    <source>
        <dbReference type="PIRSR" id="PIRSR000189-1"/>
    </source>
</evidence>
<keyword evidence="10" id="KW-1185">Reference proteome</keyword>
<dbReference type="GO" id="GO:0005782">
    <property type="term" value="C:peroxisomal matrix"/>
    <property type="evidence" value="ECO:0007669"/>
    <property type="project" value="UniProtKB-SubCell"/>
</dbReference>
<dbReference type="PANTHER" id="PTHR11530:SF11">
    <property type="entry name" value="D-ASPARTATE OXIDASE"/>
    <property type="match status" value="1"/>
</dbReference>
<feature type="binding site" evidence="7">
    <location>
        <position position="240"/>
    </location>
    <ligand>
        <name>D-dopa</name>
        <dbReference type="ChEBI" id="CHEBI:149689"/>
    </ligand>
</feature>
<dbReference type="KEGG" id="spu:582896"/>
<dbReference type="RefSeq" id="XP_787922.3">
    <property type="nucleotide sequence ID" value="XM_782829.4"/>
</dbReference>
<reference evidence="10" key="1">
    <citation type="submission" date="2015-02" db="EMBL/GenBank/DDBJ databases">
        <title>Genome sequencing for Strongylocentrotus purpuratus.</title>
        <authorList>
            <person name="Murali S."/>
            <person name="Liu Y."/>
            <person name="Vee V."/>
            <person name="English A."/>
            <person name="Wang M."/>
            <person name="Skinner E."/>
            <person name="Han Y."/>
            <person name="Muzny D.M."/>
            <person name="Worley K.C."/>
            <person name="Gibbs R.A."/>
        </authorList>
    </citation>
    <scope>NUCLEOTIDE SEQUENCE</scope>
</reference>
<evidence type="ECO:0000256" key="3">
    <source>
        <dbReference type="ARBA" id="ARBA00006730"/>
    </source>
</evidence>
<reference evidence="9" key="2">
    <citation type="submission" date="2021-01" db="UniProtKB">
        <authorList>
            <consortium name="EnsemblMetazoa"/>
        </authorList>
    </citation>
    <scope>IDENTIFICATION</scope>
</reference>
<feature type="binding site" evidence="7">
    <location>
        <position position="174"/>
    </location>
    <ligand>
        <name>FAD</name>
        <dbReference type="ChEBI" id="CHEBI:57692"/>
    </ligand>
</feature>
<evidence type="ECO:0000256" key="4">
    <source>
        <dbReference type="ARBA" id="ARBA00022630"/>
    </source>
</evidence>
<dbReference type="Gene3D" id="3.30.9.10">
    <property type="entry name" value="D-Amino Acid Oxidase, subunit A, domain 2"/>
    <property type="match status" value="1"/>
</dbReference>
<keyword evidence="5 7" id="KW-0274">FAD</keyword>
<dbReference type="GO" id="GO:0019478">
    <property type="term" value="P:D-amino acid catabolic process"/>
    <property type="evidence" value="ECO:0000318"/>
    <property type="project" value="GO_Central"/>
</dbReference>
<dbReference type="Proteomes" id="UP000007110">
    <property type="component" value="Unassembled WGS sequence"/>
</dbReference>
<protein>
    <recommendedName>
        <fullName evidence="8">FAD dependent oxidoreductase domain-containing protein</fullName>
    </recommendedName>
</protein>